<sequence length="622" mass="69958">MLFFNTFKSRLILMAGISIVSFLILGLFFSYSSSQAQELAELKYEVTNIDNSILQLRRNEKDFLSRIDLKYQEKYQNNYKKLETQLDRVTTKLEDFGIDLTKVQNLRTILEKYSKDFNTIVEIQKNIGLNPKDGLYGSLRDSVHNLEALLKKDNNYKLSTDMLMLRRGEKDFMLRKDLKYVGKFDASLKTIVTHLQDEKLSDKALAKKFLENYKKDFYNLVEGYKMIGLSSKEGALGEMRDTIHKTDQSLKEVLESVDSVILKKESQVRFLYITIFVVLLSIVSVLTYVVTTTINRKITNISHSIHDITNRKDLSKHLAIEGKDELSQLAKDLNYMFHELQTVINDAKSNSLENSSISHELSTTSLQVGKNVEESVTIIDSATQQTSEIINTIMVAIDDAKKSKEEIQEANGMLDEAQSEIVNLTNSVHSSAELETELAQTIETLSTDMDQVKNVLEVISDIADQTNLLALNAAIEAARAGEHGRGFAVVADEVRKLAERTQKTLMEIDSTINMIVQATGSASEQMNNNSEHIKELAEISTNVKNKIELTNGIVSQAANVSDKTVTEFESTGKNIDKIATIISQINSISTQNARSVEEIASASEHLNHMTSSLTTKLEQFKT</sequence>
<dbReference type="Pfam" id="PF00015">
    <property type="entry name" value="MCPsignal"/>
    <property type="match status" value="1"/>
</dbReference>
<dbReference type="CDD" id="cd06225">
    <property type="entry name" value="HAMP"/>
    <property type="match status" value="1"/>
</dbReference>
<protein>
    <submittedName>
        <fullName evidence="8">Methyl-accepting chemotaxis protein</fullName>
    </submittedName>
</protein>
<dbReference type="SMART" id="SM00283">
    <property type="entry name" value="MA"/>
    <property type="match status" value="1"/>
</dbReference>
<dbReference type="PROSITE" id="PS50885">
    <property type="entry name" value="HAMP"/>
    <property type="match status" value="1"/>
</dbReference>
<dbReference type="InterPro" id="IPR032255">
    <property type="entry name" value="HBM"/>
</dbReference>
<dbReference type="AlphaFoldDB" id="A0A7M1AWS4"/>
<keyword evidence="4" id="KW-0175">Coiled coil</keyword>
<accession>A0A7M1AWS4</accession>
<dbReference type="PANTHER" id="PTHR32089:SF114">
    <property type="entry name" value="METHYL-ACCEPTING CHEMOTAXIS PROTEIN MCPB"/>
    <property type="match status" value="1"/>
</dbReference>
<dbReference type="KEGG" id="smax:FJR03_04450"/>
<dbReference type="GO" id="GO:0007165">
    <property type="term" value="P:signal transduction"/>
    <property type="evidence" value="ECO:0007669"/>
    <property type="project" value="UniProtKB-KW"/>
</dbReference>
<feature type="domain" description="HAMP" evidence="7">
    <location>
        <begin position="292"/>
        <end position="345"/>
    </location>
</feature>
<feature type="transmembrane region" description="Helical" evidence="5">
    <location>
        <begin position="270"/>
        <end position="290"/>
    </location>
</feature>
<feature type="transmembrane region" description="Helical" evidence="5">
    <location>
        <begin position="12"/>
        <end position="31"/>
    </location>
</feature>
<keyword evidence="5" id="KW-1133">Transmembrane helix</keyword>
<dbReference type="RefSeq" id="WP_193114448.1">
    <property type="nucleotide sequence ID" value="NZ_CP041165.1"/>
</dbReference>
<evidence type="ECO:0000259" key="7">
    <source>
        <dbReference type="PROSITE" id="PS50885"/>
    </source>
</evidence>
<dbReference type="SMART" id="SM00304">
    <property type="entry name" value="HAMP"/>
    <property type="match status" value="1"/>
</dbReference>
<dbReference type="Pfam" id="PF00672">
    <property type="entry name" value="HAMP"/>
    <property type="match status" value="1"/>
</dbReference>
<evidence type="ECO:0000259" key="6">
    <source>
        <dbReference type="PROSITE" id="PS50111"/>
    </source>
</evidence>
<evidence type="ECO:0000256" key="1">
    <source>
        <dbReference type="ARBA" id="ARBA00023224"/>
    </source>
</evidence>
<dbReference type="SUPFAM" id="SSF58104">
    <property type="entry name" value="Methyl-accepting chemotaxis protein (MCP) signaling domain"/>
    <property type="match status" value="1"/>
</dbReference>
<dbReference type="Proteomes" id="UP000593910">
    <property type="component" value="Chromosome"/>
</dbReference>
<keyword evidence="5" id="KW-0472">Membrane</keyword>
<keyword evidence="1 3" id="KW-0807">Transducer</keyword>
<dbReference type="PANTHER" id="PTHR32089">
    <property type="entry name" value="METHYL-ACCEPTING CHEMOTAXIS PROTEIN MCPB"/>
    <property type="match status" value="1"/>
</dbReference>
<dbReference type="EMBL" id="CP041165">
    <property type="protein sequence ID" value="QOP41028.1"/>
    <property type="molecule type" value="Genomic_DNA"/>
</dbReference>
<dbReference type="Gene3D" id="1.10.287.950">
    <property type="entry name" value="Methyl-accepting chemotaxis protein"/>
    <property type="match status" value="1"/>
</dbReference>
<evidence type="ECO:0000256" key="2">
    <source>
        <dbReference type="ARBA" id="ARBA00029447"/>
    </source>
</evidence>
<dbReference type="GO" id="GO:0016020">
    <property type="term" value="C:membrane"/>
    <property type="evidence" value="ECO:0007669"/>
    <property type="project" value="InterPro"/>
</dbReference>
<dbReference type="InterPro" id="IPR004089">
    <property type="entry name" value="MCPsignal_dom"/>
</dbReference>
<gene>
    <name evidence="8" type="ORF">FJR03_04450</name>
</gene>
<dbReference type="SMART" id="SM01358">
    <property type="entry name" value="HBM"/>
    <property type="match status" value="1"/>
</dbReference>
<evidence type="ECO:0000313" key="8">
    <source>
        <dbReference type="EMBL" id="QOP41028.1"/>
    </source>
</evidence>
<feature type="coiled-coil region" evidence="4">
    <location>
        <begin position="400"/>
        <end position="427"/>
    </location>
</feature>
<evidence type="ECO:0000256" key="3">
    <source>
        <dbReference type="PROSITE-ProRule" id="PRU00284"/>
    </source>
</evidence>
<organism evidence="8 9">
    <name type="scientific">Sulfurimonas marina</name>
    <dbReference type="NCBI Taxonomy" id="2590551"/>
    <lineage>
        <taxon>Bacteria</taxon>
        <taxon>Pseudomonadati</taxon>
        <taxon>Campylobacterota</taxon>
        <taxon>Epsilonproteobacteria</taxon>
        <taxon>Campylobacterales</taxon>
        <taxon>Sulfurimonadaceae</taxon>
        <taxon>Sulfurimonas</taxon>
    </lineage>
</organism>
<keyword evidence="5" id="KW-0812">Transmembrane</keyword>
<feature type="domain" description="Methyl-accepting transducer" evidence="6">
    <location>
        <begin position="350"/>
        <end position="607"/>
    </location>
</feature>
<comment type="similarity">
    <text evidence="2">Belongs to the methyl-accepting chemotaxis (MCP) protein family.</text>
</comment>
<name>A0A7M1AWS4_9BACT</name>
<evidence type="ECO:0000313" key="9">
    <source>
        <dbReference type="Proteomes" id="UP000593910"/>
    </source>
</evidence>
<evidence type="ECO:0000256" key="5">
    <source>
        <dbReference type="SAM" id="Phobius"/>
    </source>
</evidence>
<dbReference type="InterPro" id="IPR003660">
    <property type="entry name" value="HAMP_dom"/>
</dbReference>
<keyword evidence="9" id="KW-1185">Reference proteome</keyword>
<evidence type="ECO:0000256" key="4">
    <source>
        <dbReference type="SAM" id="Coils"/>
    </source>
</evidence>
<dbReference type="PROSITE" id="PS50111">
    <property type="entry name" value="CHEMOTAXIS_TRANSDUC_2"/>
    <property type="match status" value="1"/>
</dbReference>
<proteinExistence type="inferred from homology"/>
<reference evidence="8 9" key="1">
    <citation type="submission" date="2019-06" db="EMBL/GenBank/DDBJ databases">
        <title>Sulfurimonas gotlandica sp. nov., a chemoautotrophic and psychrotolerant epsilonproteobacterium isolated from a pelagic redoxcline, and an emended description of the genus Sulfurimonas.</title>
        <authorList>
            <person name="Wang S."/>
            <person name="Jiang L."/>
            <person name="Shao Z."/>
        </authorList>
    </citation>
    <scope>NUCLEOTIDE SEQUENCE [LARGE SCALE GENOMIC DNA]</scope>
    <source>
        <strain evidence="8 9">B2</strain>
    </source>
</reference>